<organism evidence="1 2">
    <name type="scientific">Paramecium octaurelia</name>
    <dbReference type="NCBI Taxonomy" id="43137"/>
    <lineage>
        <taxon>Eukaryota</taxon>
        <taxon>Sar</taxon>
        <taxon>Alveolata</taxon>
        <taxon>Ciliophora</taxon>
        <taxon>Intramacronucleata</taxon>
        <taxon>Oligohymenophorea</taxon>
        <taxon>Peniculida</taxon>
        <taxon>Parameciidae</taxon>
        <taxon>Paramecium</taxon>
    </lineage>
</organism>
<evidence type="ECO:0000313" key="1">
    <source>
        <dbReference type="EMBL" id="CAD8200454.1"/>
    </source>
</evidence>
<name>A0A8S1XHX9_PAROT</name>
<protein>
    <submittedName>
        <fullName evidence="1">Uncharacterized protein</fullName>
    </submittedName>
</protein>
<gene>
    <name evidence="1" type="ORF">POCTA_138.1.T1220007</name>
</gene>
<dbReference type="AlphaFoldDB" id="A0A8S1XHX9"/>
<sequence>MVIKKLKEYKLHEEFELTKQRRNFKSILSQTQTIIKKFKELTESLKYIYDFIEMENESFDNLIHETLNLADLSYNDLEKLESIAEGKKLNDWIDQKNQYLIQLEKAQSWWDQEVKNFRDKLTKEMREIMSFIKQVFMSQKGFNQLKKQHKFINGNKIYLRFQLYQKIWINNYQGKITDCIGFLSKNFNKKQQQEYVSQGGNSFYLDKLIMLKIVENDVMFIANQIRNIHEIEFNKKLFLNQIQRHKERFNKQNIRRREYNQIFIITRSSYSFRQRIYLMWIEFPEFVSRMKVILFINALKISGLKRHLQLEQILRDTI</sequence>
<reference evidence="1" key="1">
    <citation type="submission" date="2021-01" db="EMBL/GenBank/DDBJ databases">
        <authorList>
            <consortium name="Genoscope - CEA"/>
            <person name="William W."/>
        </authorList>
    </citation>
    <scope>NUCLEOTIDE SEQUENCE</scope>
</reference>
<evidence type="ECO:0000313" key="2">
    <source>
        <dbReference type="Proteomes" id="UP000683925"/>
    </source>
</evidence>
<keyword evidence="2" id="KW-1185">Reference proteome</keyword>
<dbReference type="Proteomes" id="UP000683925">
    <property type="component" value="Unassembled WGS sequence"/>
</dbReference>
<proteinExistence type="predicted"/>
<comment type="caution">
    <text evidence="1">The sequence shown here is derived from an EMBL/GenBank/DDBJ whole genome shotgun (WGS) entry which is preliminary data.</text>
</comment>
<accession>A0A8S1XHX9</accession>
<dbReference type="EMBL" id="CAJJDP010000122">
    <property type="protein sequence ID" value="CAD8200454.1"/>
    <property type="molecule type" value="Genomic_DNA"/>
</dbReference>